<comment type="similarity">
    <text evidence="1">Belongs to the dTDP-4-dehydrorhamnose 3,5-epimerase family.</text>
</comment>
<dbReference type="GO" id="GO:0005829">
    <property type="term" value="C:cytosol"/>
    <property type="evidence" value="ECO:0007669"/>
    <property type="project" value="TreeGrafter"/>
</dbReference>
<dbReference type="CDD" id="cd00438">
    <property type="entry name" value="cupin_RmlC"/>
    <property type="match status" value="1"/>
</dbReference>
<dbReference type="EMBL" id="VJZE01000081">
    <property type="protein sequence ID" value="MPY41099.1"/>
    <property type="molecule type" value="Genomic_DNA"/>
</dbReference>
<reference evidence="5 6" key="1">
    <citation type="submission" date="2019-07" db="EMBL/GenBank/DDBJ databases">
        <title>New species of Amycolatopsis and Streptomyces.</title>
        <authorList>
            <person name="Duangmal K."/>
            <person name="Teo W.F.A."/>
            <person name="Lipun K."/>
        </authorList>
    </citation>
    <scope>NUCLEOTIDE SEQUENCE [LARGE SCALE GENOMIC DNA]</scope>
    <source>
        <strain evidence="5 6">TISTR 2346</strain>
    </source>
</reference>
<feature type="active site" description="Proton acceptor" evidence="3">
    <location>
        <position position="63"/>
    </location>
</feature>
<dbReference type="GO" id="GO:0008830">
    <property type="term" value="F:dTDP-4-dehydrorhamnose 3,5-epimerase activity"/>
    <property type="evidence" value="ECO:0007669"/>
    <property type="project" value="InterPro"/>
</dbReference>
<gene>
    <name evidence="5" type="ORF">FNH04_14630</name>
</gene>
<dbReference type="InterPro" id="IPR000888">
    <property type="entry name" value="RmlC-like"/>
</dbReference>
<dbReference type="RefSeq" id="WP_152784224.1">
    <property type="nucleotide sequence ID" value="NZ_BAABEQ010000031.1"/>
</dbReference>
<proteinExistence type="inferred from homology"/>
<evidence type="ECO:0000256" key="2">
    <source>
        <dbReference type="ARBA" id="ARBA00023235"/>
    </source>
</evidence>
<dbReference type="PANTHER" id="PTHR21047">
    <property type="entry name" value="DTDP-6-DEOXY-D-GLUCOSE-3,5 EPIMERASE"/>
    <property type="match status" value="1"/>
</dbReference>
<feature type="active site" description="Proton donor" evidence="3">
    <location>
        <position position="133"/>
    </location>
</feature>
<dbReference type="InterPro" id="IPR011051">
    <property type="entry name" value="RmlC_Cupin_sf"/>
</dbReference>
<protein>
    <submittedName>
        <fullName evidence="5">dTDP-4-keto-6-deoxy-D-glucose epimerase</fullName>
    </submittedName>
</protein>
<evidence type="ECO:0000256" key="1">
    <source>
        <dbReference type="ARBA" id="ARBA00010154"/>
    </source>
</evidence>
<dbReference type="Gene3D" id="2.60.120.10">
    <property type="entry name" value="Jelly Rolls"/>
    <property type="match status" value="1"/>
</dbReference>
<evidence type="ECO:0000256" key="4">
    <source>
        <dbReference type="PIRSR" id="PIRSR600888-3"/>
    </source>
</evidence>
<sequence length="213" mass="22816">MESRKLAVTGAVAFTPRTFRDERGVFSAPFQQPAFEAARGGPLFAVAQSNHSVSRRGVVRGIHYTGAPPGAAKYVSCVSGRALDIVVDIRPGSPTYGRWDAVQLDGSAPGAVYLPVGVGHAFVALTDDTVMSYLVSAPYVPENEYALSPLDPALALPIPKDLEPLLSERDTRALTLEEAERSGLLPPYELCRELEERLGTPAAVRDRAVGTRV</sequence>
<accession>A0A5N8W1F9</accession>
<dbReference type="GO" id="GO:0000271">
    <property type="term" value="P:polysaccharide biosynthetic process"/>
    <property type="evidence" value="ECO:0007669"/>
    <property type="project" value="TreeGrafter"/>
</dbReference>
<evidence type="ECO:0000313" key="5">
    <source>
        <dbReference type="EMBL" id="MPY41099.1"/>
    </source>
</evidence>
<dbReference type="AlphaFoldDB" id="A0A5N8W1F9"/>
<keyword evidence="2" id="KW-0413">Isomerase</keyword>
<evidence type="ECO:0000256" key="3">
    <source>
        <dbReference type="PIRSR" id="PIRSR600888-1"/>
    </source>
</evidence>
<dbReference type="OrthoDB" id="9800680at2"/>
<dbReference type="SUPFAM" id="SSF51182">
    <property type="entry name" value="RmlC-like cupins"/>
    <property type="match status" value="1"/>
</dbReference>
<dbReference type="Proteomes" id="UP000326979">
    <property type="component" value="Unassembled WGS sequence"/>
</dbReference>
<organism evidence="5 6">
    <name type="scientific">Streptomyces phyllanthi</name>
    <dbReference type="NCBI Taxonomy" id="1803180"/>
    <lineage>
        <taxon>Bacteria</taxon>
        <taxon>Bacillati</taxon>
        <taxon>Actinomycetota</taxon>
        <taxon>Actinomycetes</taxon>
        <taxon>Kitasatosporales</taxon>
        <taxon>Streptomycetaceae</taxon>
        <taxon>Streptomyces</taxon>
    </lineage>
</organism>
<dbReference type="Pfam" id="PF00908">
    <property type="entry name" value="dTDP_sugar_isom"/>
    <property type="match status" value="1"/>
</dbReference>
<dbReference type="GO" id="GO:0019305">
    <property type="term" value="P:dTDP-rhamnose biosynthetic process"/>
    <property type="evidence" value="ECO:0007669"/>
    <property type="project" value="TreeGrafter"/>
</dbReference>
<evidence type="ECO:0000313" key="6">
    <source>
        <dbReference type="Proteomes" id="UP000326979"/>
    </source>
</evidence>
<comment type="caution">
    <text evidence="5">The sequence shown here is derived from an EMBL/GenBank/DDBJ whole genome shotgun (WGS) entry which is preliminary data.</text>
</comment>
<feature type="site" description="Participates in a stacking interaction with the thymidine ring of dTDP-4-oxo-6-deoxyglucose" evidence="4">
    <location>
        <position position="139"/>
    </location>
</feature>
<dbReference type="InterPro" id="IPR014710">
    <property type="entry name" value="RmlC-like_jellyroll"/>
</dbReference>
<name>A0A5N8W1F9_9ACTN</name>
<keyword evidence="6" id="KW-1185">Reference proteome</keyword>
<dbReference type="PANTHER" id="PTHR21047:SF2">
    <property type="entry name" value="THYMIDINE DIPHOSPHO-4-KETO-RHAMNOSE 3,5-EPIMERASE"/>
    <property type="match status" value="1"/>
</dbReference>